<dbReference type="GO" id="GO:0020037">
    <property type="term" value="F:heme binding"/>
    <property type="evidence" value="ECO:0007669"/>
    <property type="project" value="InterPro"/>
</dbReference>
<evidence type="ECO:0000313" key="8">
    <source>
        <dbReference type="EMBL" id="CAD9609889.1"/>
    </source>
</evidence>
<keyword evidence="1" id="KW-0349">Heme</keyword>
<dbReference type="InterPro" id="IPR010255">
    <property type="entry name" value="Haem_peroxidase_sf"/>
</dbReference>
<dbReference type="EMBL" id="HBGY01031434">
    <property type="protein sequence ID" value="CAD9609889.1"/>
    <property type="molecule type" value="Transcribed_RNA"/>
</dbReference>
<evidence type="ECO:0000256" key="6">
    <source>
        <dbReference type="RuleBase" id="RU004241"/>
    </source>
</evidence>
<dbReference type="PROSITE" id="PS00435">
    <property type="entry name" value="PEROXIDASE_1"/>
    <property type="match status" value="1"/>
</dbReference>
<sequence length="410" mass="44081">MSPSNNNNEELKASIKAALINSKVNACPMAVRLAWHASGTYCKTQGNGGSDGATMRFEPESTDGANAGLGIMRDILAPVKEAHPDVSTADIWTLAGAQAIQLTNFSTDVSIDVPHNVGRTDAADNATCPMNGRLPDASQGAAHLRDVFYRMGFDDKEIVVLSGAHTLGRCHVTRSGFDGPWTHNPLEFDNSYFVNLLSLKWVPRDWDGPLQYSDAESGELMMLPTDIALIEDEAFLPFVKVYAVDNAQFCEDFSAAFAKLLALGCPAHCQPSLDTAEEEKDFDAAFREHAMHGSLERMKELTSGGKAVDYASKDEGSGRTALHKAAFWGHAHVIQYLLEVVTDEDAKLALVNALDSQGDAALHDAARFGHKECVELLCGAGADLSIVNTKGKTAKDEASVSHAELCGLLE</sequence>
<evidence type="ECO:0000256" key="3">
    <source>
        <dbReference type="ARBA" id="ARBA00023002"/>
    </source>
</evidence>
<dbReference type="Gene3D" id="1.25.40.20">
    <property type="entry name" value="Ankyrin repeat-containing domain"/>
    <property type="match status" value="1"/>
</dbReference>
<gene>
    <name evidence="8" type="ORF">LDAN0321_LOCUS19597</name>
</gene>
<dbReference type="PRINTS" id="PR00458">
    <property type="entry name" value="PEROXIDASE"/>
</dbReference>
<evidence type="ECO:0000256" key="5">
    <source>
        <dbReference type="PROSITE-ProRule" id="PRU00023"/>
    </source>
</evidence>
<feature type="repeat" description="ANK" evidence="5">
    <location>
        <begin position="317"/>
        <end position="349"/>
    </location>
</feature>
<dbReference type="GO" id="GO:0004601">
    <property type="term" value="F:peroxidase activity"/>
    <property type="evidence" value="ECO:0007669"/>
    <property type="project" value="InterPro"/>
</dbReference>
<protein>
    <recommendedName>
        <fullName evidence="7">Plant heme peroxidase family profile domain-containing protein</fullName>
    </recommendedName>
</protein>
<dbReference type="FunFam" id="1.10.420.10:FF:000009">
    <property type="entry name" value="Ascorbate peroxidase"/>
    <property type="match status" value="1"/>
</dbReference>
<evidence type="ECO:0000256" key="1">
    <source>
        <dbReference type="ARBA" id="ARBA00022617"/>
    </source>
</evidence>
<dbReference type="Gene3D" id="1.10.520.10">
    <property type="match status" value="1"/>
</dbReference>
<evidence type="ECO:0000259" key="7">
    <source>
        <dbReference type="PROSITE" id="PS50873"/>
    </source>
</evidence>
<dbReference type="Gene3D" id="1.10.420.10">
    <property type="entry name" value="Peroxidase, domain 2"/>
    <property type="match status" value="1"/>
</dbReference>
<dbReference type="Pfam" id="PF00141">
    <property type="entry name" value="peroxidase"/>
    <property type="match status" value="1"/>
</dbReference>
<evidence type="ECO:0000256" key="2">
    <source>
        <dbReference type="ARBA" id="ARBA00022723"/>
    </source>
</evidence>
<dbReference type="CDD" id="cd00691">
    <property type="entry name" value="ascorbate_peroxidase"/>
    <property type="match status" value="1"/>
</dbReference>
<dbReference type="SUPFAM" id="SSF48403">
    <property type="entry name" value="Ankyrin repeat"/>
    <property type="match status" value="1"/>
</dbReference>
<feature type="repeat" description="ANK" evidence="5">
    <location>
        <begin position="357"/>
        <end position="389"/>
    </location>
</feature>
<dbReference type="PANTHER" id="PTHR31356:SF66">
    <property type="entry name" value="CATALASE-PEROXIDASE"/>
    <property type="match status" value="1"/>
</dbReference>
<dbReference type="PROSITE" id="PS50297">
    <property type="entry name" value="ANK_REP_REGION"/>
    <property type="match status" value="2"/>
</dbReference>
<dbReference type="PRINTS" id="PR00459">
    <property type="entry name" value="ASPEROXIDASE"/>
</dbReference>
<keyword evidence="5" id="KW-0040">ANK repeat</keyword>
<dbReference type="GO" id="GO:0046872">
    <property type="term" value="F:metal ion binding"/>
    <property type="evidence" value="ECO:0007669"/>
    <property type="project" value="UniProtKB-KW"/>
</dbReference>
<dbReference type="AlphaFoldDB" id="A0A7S2LNG7"/>
<dbReference type="PANTHER" id="PTHR31356">
    <property type="entry name" value="THYLAKOID LUMENAL 29 KDA PROTEIN, CHLOROPLASTIC-RELATED"/>
    <property type="match status" value="1"/>
</dbReference>
<dbReference type="InterPro" id="IPR019793">
    <property type="entry name" value="Peroxidases_heam-ligand_BS"/>
</dbReference>
<name>A0A7S2LNG7_9STRA</name>
<dbReference type="GO" id="GO:0000302">
    <property type="term" value="P:response to reactive oxygen species"/>
    <property type="evidence" value="ECO:0007669"/>
    <property type="project" value="TreeGrafter"/>
</dbReference>
<accession>A0A7S2LNG7</accession>
<reference evidence="8" key="1">
    <citation type="submission" date="2021-01" db="EMBL/GenBank/DDBJ databases">
        <authorList>
            <person name="Corre E."/>
            <person name="Pelletier E."/>
            <person name="Niang G."/>
            <person name="Scheremetjew M."/>
            <person name="Finn R."/>
            <person name="Kale V."/>
            <person name="Holt S."/>
            <person name="Cochrane G."/>
            <person name="Meng A."/>
            <person name="Brown T."/>
            <person name="Cohen L."/>
        </authorList>
    </citation>
    <scope>NUCLEOTIDE SEQUENCE</scope>
    <source>
        <strain evidence="8">B650</strain>
    </source>
</reference>
<dbReference type="GO" id="GO:0034599">
    <property type="term" value="P:cellular response to oxidative stress"/>
    <property type="evidence" value="ECO:0007669"/>
    <property type="project" value="InterPro"/>
</dbReference>
<feature type="domain" description="Plant heme peroxidase family profile" evidence="7">
    <location>
        <begin position="24"/>
        <end position="286"/>
    </location>
</feature>
<dbReference type="InterPro" id="IPR036770">
    <property type="entry name" value="Ankyrin_rpt-contain_sf"/>
</dbReference>
<evidence type="ECO:0000256" key="4">
    <source>
        <dbReference type="ARBA" id="ARBA00023004"/>
    </source>
</evidence>
<comment type="similarity">
    <text evidence="6">Belongs to the peroxidase family.</text>
</comment>
<keyword evidence="4" id="KW-0408">Iron</keyword>
<organism evidence="8">
    <name type="scientific">Leptocylindrus danicus</name>
    <dbReference type="NCBI Taxonomy" id="163516"/>
    <lineage>
        <taxon>Eukaryota</taxon>
        <taxon>Sar</taxon>
        <taxon>Stramenopiles</taxon>
        <taxon>Ochrophyta</taxon>
        <taxon>Bacillariophyta</taxon>
        <taxon>Coscinodiscophyceae</taxon>
        <taxon>Chaetocerotophycidae</taxon>
        <taxon>Leptocylindrales</taxon>
        <taxon>Leptocylindraceae</taxon>
        <taxon>Leptocylindrus</taxon>
    </lineage>
</organism>
<dbReference type="Pfam" id="PF12796">
    <property type="entry name" value="Ank_2"/>
    <property type="match status" value="1"/>
</dbReference>
<dbReference type="InterPro" id="IPR002207">
    <property type="entry name" value="Peroxidase_I"/>
</dbReference>
<dbReference type="InterPro" id="IPR002016">
    <property type="entry name" value="Haem_peroxidase"/>
</dbReference>
<dbReference type="PROSITE" id="PS50088">
    <property type="entry name" value="ANK_REPEAT"/>
    <property type="match status" value="2"/>
</dbReference>
<proteinExistence type="inferred from homology"/>
<keyword evidence="3" id="KW-0560">Oxidoreductase</keyword>
<dbReference type="InterPro" id="IPR002110">
    <property type="entry name" value="Ankyrin_rpt"/>
</dbReference>
<dbReference type="SMART" id="SM00248">
    <property type="entry name" value="ANK"/>
    <property type="match status" value="2"/>
</dbReference>
<dbReference type="InterPro" id="IPR044831">
    <property type="entry name" value="Ccp1-like"/>
</dbReference>
<dbReference type="SUPFAM" id="SSF48113">
    <property type="entry name" value="Heme-dependent peroxidases"/>
    <property type="match status" value="1"/>
</dbReference>
<dbReference type="PROSITE" id="PS50873">
    <property type="entry name" value="PEROXIDASE_4"/>
    <property type="match status" value="1"/>
</dbReference>
<dbReference type="GO" id="GO:0042744">
    <property type="term" value="P:hydrogen peroxide catabolic process"/>
    <property type="evidence" value="ECO:0007669"/>
    <property type="project" value="TreeGrafter"/>
</dbReference>
<keyword evidence="2" id="KW-0479">Metal-binding</keyword>